<keyword evidence="7" id="KW-1133">Transmembrane helix</keyword>
<keyword evidence="2" id="KW-0964">Secreted</keyword>
<protein>
    <recommendedName>
        <fullName evidence="12">Gram-positive cocci surface proteins LPxTG domain-containing protein</fullName>
    </recommendedName>
</protein>
<keyword evidence="3" id="KW-0732">Signal</keyword>
<dbReference type="InterPro" id="IPR005046">
    <property type="entry name" value="DUF285"/>
</dbReference>
<dbReference type="SUPFAM" id="SSF52058">
    <property type="entry name" value="L domain-like"/>
    <property type="match status" value="1"/>
</dbReference>
<keyword evidence="1" id="KW-0134">Cell wall</keyword>
<dbReference type="Proteomes" id="UP000033682">
    <property type="component" value="Unassembled WGS sequence"/>
</dbReference>
<feature type="region of interest" description="Disordered" evidence="6">
    <location>
        <begin position="36"/>
        <end position="98"/>
    </location>
</feature>
<feature type="compositionally biased region" description="Low complexity" evidence="6">
    <location>
        <begin position="57"/>
        <end position="77"/>
    </location>
</feature>
<keyword evidence="7" id="KW-0472">Membrane</keyword>
<dbReference type="PATRIC" id="fig|303541.3.peg.178"/>
<dbReference type="InterPro" id="IPR019931">
    <property type="entry name" value="LPXTG_anchor"/>
</dbReference>
<dbReference type="NCBIfam" id="TIGR01167">
    <property type="entry name" value="LPXTG_anchor"/>
    <property type="match status" value="1"/>
</dbReference>
<dbReference type="InterPro" id="IPR009459">
    <property type="entry name" value="MucBP_dom"/>
</dbReference>
<feature type="domain" description="MucBP" evidence="9">
    <location>
        <begin position="483"/>
        <end position="545"/>
    </location>
</feature>
<evidence type="ECO:0000256" key="1">
    <source>
        <dbReference type="ARBA" id="ARBA00022512"/>
    </source>
</evidence>
<evidence type="ECO:0000313" key="10">
    <source>
        <dbReference type="EMBL" id="KJY62522.1"/>
    </source>
</evidence>
<evidence type="ECO:0000256" key="3">
    <source>
        <dbReference type="ARBA" id="ARBA00022729"/>
    </source>
</evidence>
<keyword evidence="4" id="KW-0677">Repeat</keyword>
<dbReference type="HOGENOM" id="CLU_007250_0_0_9"/>
<evidence type="ECO:0000313" key="11">
    <source>
        <dbReference type="Proteomes" id="UP000033682"/>
    </source>
</evidence>
<evidence type="ECO:0000256" key="7">
    <source>
        <dbReference type="SAM" id="Phobius"/>
    </source>
</evidence>
<evidence type="ECO:0000259" key="9">
    <source>
        <dbReference type="Pfam" id="PF06458"/>
    </source>
</evidence>
<organism evidence="10 11">
    <name type="scientific">Lactobacillus apis</name>
    <dbReference type="NCBI Taxonomy" id="303541"/>
    <lineage>
        <taxon>Bacteria</taxon>
        <taxon>Bacillati</taxon>
        <taxon>Bacillota</taxon>
        <taxon>Bacilli</taxon>
        <taxon>Lactobacillales</taxon>
        <taxon>Lactobacillaceae</taxon>
        <taxon>Lactobacillus</taxon>
    </lineage>
</organism>
<feature type="compositionally biased region" description="Polar residues" evidence="6">
    <location>
        <begin position="649"/>
        <end position="670"/>
    </location>
</feature>
<dbReference type="EMBL" id="JXLG01000002">
    <property type="protein sequence ID" value="KJY62522.1"/>
    <property type="molecule type" value="Genomic_DNA"/>
</dbReference>
<feature type="transmembrane region" description="Helical" evidence="7">
    <location>
        <begin position="701"/>
        <end position="721"/>
    </location>
</feature>
<evidence type="ECO:0000256" key="4">
    <source>
        <dbReference type="ARBA" id="ARBA00022737"/>
    </source>
</evidence>
<dbReference type="Pfam" id="PF03382">
    <property type="entry name" value="DUF285"/>
    <property type="match status" value="2"/>
</dbReference>
<comment type="caution">
    <text evidence="10">The sequence shown here is derived from an EMBL/GenBank/DDBJ whole genome shotgun (WGS) entry which is preliminary data.</text>
</comment>
<dbReference type="AlphaFoldDB" id="A0A0F4LUU4"/>
<proteinExistence type="predicted"/>
<evidence type="ECO:0000256" key="2">
    <source>
        <dbReference type="ARBA" id="ARBA00022525"/>
    </source>
</evidence>
<dbReference type="InterPro" id="IPR011889">
    <property type="entry name" value="Liste_lipo_26"/>
</dbReference>
<evidence type="ECO:0008006" key="12">
    <source>
        <dbReference type="Google" id="ProtNLM"/>
    </source>
</evidence>
<evidence type="ECO:0000256" key="6">
    <source>
        <dbReference type="SAM" id="MobiDB-lite"/>
    </source>
</evidence>
<feature type="domain" description="Gram-positive cocci surface proteins LPxTG" evidence="8">
    <location>
        <begin position="683"/>
        <end position="726"/>
    </location>
</feature>
<dbReference type="InterPro" id="IPR032675">
    <property type="entry name" value="LRR_dom_sf"/>
</dbReference>
<evidence type="ECO:0000259" key="8">
    <source>
        <dbReference type="Pfam" id="PF00746"/>
    </source>
</evidence>
<sequence length="727" mass="77820">MNKNKEKLLLGGVLTTIGLLGASPQIAKADQLAASHLAASNVTKSPKAAEPAANQQPSTSADSSSSMPSVPPASNSSTTDNNEPASNANQSDMPPAITHGENEQQKIATKANLISSDINGAHLTYDPDQGVAIISGGVLDNSNGTGSFNLFLKSNNPKKIVITGPLAIKGSATDLFGGLNNLEEFEGLSNIDTSQVTSMKGMFSGDTKLKSLDLSGFNTSNVTDMSKLFKSCSALTSLDVSSFNTAKVKDMSTMFNLCTSLTNLNLNNFDTKNVENMNSMFYACRNLSSLSISNFNTAKVTDMTAMFGMCFKLSNLNVASFDTSNVKQAVGMFLYCMSLNQLDVSHFNTSNITSTNGMFAECTNLTKIDVSHFNTDKVTDMMEMFLGDSSLTSLDISNFNMNSVTSSDNMLNGLTGLNYLKLGAKNSLSNTGLDTPGIWVNVGDGTTEHPQALKDKRWTSPQLLTNYNPAKDADAYVRYNAAVITHYQDQEGNQLAPNDVQTGGLNTPYTTKPKDITGYTLAETPANASGSFADNTITDVVYLYKKAPTPTKPPVNPVVPSKAANVIVHYQDESGNSLTSDIVLSGNVGDGYTTDTKEFTGYHLKARPTNATGFFSAETQDVTYIYAKDSNTPAENVPVNDNHHGKNPTKPQATNHLRPQSPQSPSKQHLTNNHVAIPTAPTDNQTSNKLPQTGKNQTQNLLTILAGLLSATFAAVSGWFIHRHKKN</sequence>
<keyword evidence="5" id="KW-0572">Peptidoglycan-anchor</keyword>
<feature type="domain" description="MucBP" evidence="9">
    <location>
        <begin position="565"/>
        <end position="626"/>
    </location>
</feature>
<keyword evidence="11" id="KW-1185">Reference proteome</keyword>
<reference evidence="10 11" key="1">
    <citation type="submission" date="2015-01" db="EMBL/GenBank/DDBJ databases">
        <title>Comparative genomics of the lactic acid bacteria isolated from the honey bee gut.</title>
        <authorList>
            <person name="Ellegaard K.M."/>
            <person name="Tamarit D."/>
            <person name="Javelind E."/>
            <person name="Olofsson T."/>
            <person name="Andersson S.G."/>
            <person name="Vasquez A."/>
        </authorList>
    </citation>
    <scope>NUCLEOTIDE SEQUENCE [LARGE SCALE GENOMIC DNA]</scope>
    <source>
        <strain evidence="10 11">Hma11</strain>
    </source>
</reference>
<dbReference type="NCBIfam" id="TIGR02167">
    <property type="entry name" value="Liste_lipo_26"/>
    <property type="match status" value="8"/>
</dbReference>
<dbReference type="RefSeq" id="WP_052726720.1">
    <property type="nucleotide sequence ID" value="NZ_KQ033999.1"/>
</dbReference>
<dbReference type="Gene3D" id="3.80.10.10">
    <property type="entry name" value="Ribonuclease Inhibitor"/>
    <property type="match status" value="2"/>
</dbReference>
<gene>
    <name evidence="10" type="ORF">JF72_00390</name>
</gene>
<feature type="region of interest" description="Disordered" evidence="6">
    <location>
        <begin position="633"/>
        <end position="670"/>
    </location>
</feature>
<evidence type="ECO:0000256" key="5">
    <source>
        <dbReference type="ARBA" id="ARBA00023088"/>
    </source>
</evidence>
<feature type="compositionally biased region" description="Polar residues" evidence="6">
    <location>
        <begin position="78"/>
        <end position="92"/>
    </location>
</feature>
<dbReference type="Gene3D" id="3.10.20.320">
    <property type="entry name" value="Putative peptidoglycan bound protein (lpxtg motif)"/>
    <property type="match status" value="2"/>
</dbReference>
<dbReference type="Pfam" id="PF00746">
    <property type="entry name" value="Gram_pos_anchor"/>
    <property type="match status" value="1"/>
</dbReference>
<accession>A0A0F4LUU4</accession>
<keyword evidence="7" id="KW-0812">Transmembrane</keyword>
<dbReference type="Pfam" id="PF06458">
    <property type="entry name" value="MucBP"/>
    <property type="match status" value="2"/>
</dbReference>
<name>A0A0F4LUU4_9LACO</name>